<feature type="compositionally biased region" description="Acidic residues" evidence="1">
    <location>
        <begin position="112"/>
        <end position="132"/>
    </location>
</feature>
<keyword evidence="4" id="KW-1185">Reference proteome</keyword>
<proteinExistence type="predicted"/>
<comment type="caution">
    <text evidence="3">The sequence shown here is derived from an EMBL/GenBank/DDBJ whole genome shotgun (WGS) entry which is preliminary data.</text>
</comment>
<feature type="compositionally biased region" description="Low complexity" evidence="1">
    <location>
        <begin position="70"/>
        <end position="94"/>
    </location>
</feature>
<dbReference type="EMBL" id="JAODWD010000002">
    <property type="protein sequence ID" value="MCT7658719.1"/>
    <property type="molecule type" value="Genomic_DNA"/>
</dbReference>
<keyword evidence="2" id="KW-0472">Membrane</keyword>
<keyword evidence="2" id="KW-1133">Transmembrane helix</keyword>
<keyword evidence="2" id="KW-0812">Transmembrane</keyword>
<protein>
    <submittedName>
        <fullName evidence="3">Uncharacterized protein</fullName>
    </submittedName>
</protein>
<accession>A0ABT2MAW2</accession>
<organism evidence="3 4">
    <name type="scientific">Mycobacterium deserti</name>
    <dbReference type="NCBI Taxonomy" id="2978347"/>
    <lineage>
        <taxon>Bacteria</taxon>
        <taxon>Bacillati</taxon>
        <taxon>Actinomycetota</taxon>
        <taxon>Actinomycetes</taxon>
        <taxon>Mycobacteriales</taxon>
        <taxon>Mycobacteriaceae</taxon>
        <taxon>Mycobacterium</taxon>
    </lineage>
</organism>
<name>A0ABT2MAW2_9MYCO</name>
<sequence>MAVTGRGNADDDEQRDSSEVPWHNRPPELIGASLLAVLVIVLVVFAVSFMTRQFSEPEEAPLNFVDPTYSVSETGSATTTTTQTITSTSPPLTTEINTPDLPSTTTSSSETSESDTAEETTAEETTSEEEETTERTTRRGPRTNVTRTLYPPP</sequence>
<feature type="transmembrane region" description="Helical" evidence="2">
    <location>
        <begin position="29"/>
        <end position="49"/>
    </location>
</feature>
<evidence type="ECO:0000256" key="1">
    <source>
        <dbReference type="SAM" id="MobiDB-lite"/>
    </source>
</evidence>
<evidence type="ECO:0000256" key="2">
    <source>
        <dbReference type="SAM" id="Phobius"/>
    </source>
</evidence>
<evidence type="ECO:0000313" key="4">
    <source>
        <dbReference type="Proteomes" id="UP001206639"/>
    </source>
</evidence>
<gene>
    <name evidence="3" type="ORF">N4S67_09820</name>
</gene>
<dbReference type="Proteomes" id="UP001206639">
    <property type="component" value="Unassembled WGS sequence"/>
</dbReference>
<reference evidence="4" key="1">
    <citation type="submission" date="2023-07" db="EMBL/GenBank/DDBJ databases">
        <authorList>
            <person name="Deng Y."/>
            <person name="Zhang Y.-Q."/>
        </authorList>
    </citation>
    <scope>NUCLEOTIDE SEQUENCE [LARGE SCALE GENOMIC DNA]</scope>
    <source>
        <strain evidence="4">CPCC 205710</strain>
    </source>
</reference>
<feature type="region of interest" description="Disordered" evidence="1">
    <location>
        <begin position="70"/>
        <end position="153"/>
    </location>
</feature>
<evidence type="ECO:0000313" key="3">
    <source>
        <dbReference type="EMBL" id="MCT7658719.1"/>
    </source>
</evidence>
<feature type="region of interest" description="Disordered" evidence="1">
    <location>
        <begin position="1"/>
        <end position="24"/>
    </location>
</feature>